<gene>
    <name evidence="12" type="ORF">KP509_20G020900</name>
</gene>
<comment type="caution">
    <text evidence="12">The sequence shown here is derived from an EMBL/GenBank/DDBJ whole genome shotgun (WGS) entry which is preliminary data.</text>
</comment>
<feature type="compositionally biased region" description="Basic residues" evidence="11">
    <location>
        <begin position="352"/>
        <end position="370"/>
    </location>
</feature>
<keyword evidence="13" id="KW-1185">Reference proteome</keyword>
<evidence type="ECO:0000256" key="4">
    <source>
        <dbReference type="ARBA" id="ARBA00021752"/>
    </source>
</evidence>
<evidence type="ECO:0000256" key="8">
    <source>
        <dbReference type="ARBA" id="ARBA00023212"/>
    </source>
</evidence>
<evidence type="ECO:0000256" key="10">
    <source>
        <dbReference type="SAM" id="Coils"/>
    </source>
</evidence>
<keyword evidence="9" id="KW-0966">Cell projection</keyword>
<feature type="compositionally biased region" description="Basic and acidic residues" evidence="11">
    <location>
        <begin position="328"/>
        <end position="351"/>
    </location>
</feature>
<comment type="similarity">
    <text evidence="3">Belongs to the DRC10 family.</text>
</comment>
<feature type="region of interest" description="Disordered" evidence="11">
    <location>
        <begin position="328"/>
        <end position="370"/>
    </location>
</feature>
<keyword evidence="8" id="KW-0206">Cytoskeleton</keyword>
<dbReference type="OMA" id="KWKKHMR"/>
<reference evidence="12" key="1">
    <citation type="submission" date="2021-08" db="EMBL/GenBank/DDBJ databases">
        <title>WGS assembly of Ceratopteris richardii.</title>
        <authorList>
            <person name="Marchant D.B."/>
            <person name="Chen G."/>
            <person name="Jenkins J."/>
            <person name="Shu S."/>
            <person name="Leebens-Mack J."/>
            <person name="Grimwood J."/>
            <person name="Schmutz J."/>
            <person name="Soltis P."/>
            <person name="Soltis D."/>
            <person name="Chen Z.-H."/>
        </authorList>
    </citation>
    <scope>NUCLEOTIDE SEQUENCE</scope>
    <source>
        <strain evidence="12">Whitten #5841</strain>
        <tissue evidence="12">Leaf</tissue>
    </source>
</reference>
<keyword evidence="7" id="KW-0969">Cilium</keyword>
<dbReference type="InterPro" id="IPR042815">
    <property type="entry name" value="DRC10"/>
</dbReference>
<evidence type="ECO:0000256" key="2">
    <source>
        <dbReference type="ARBA" id="ARBA00004611"/>
    </source>
</evidence>
<feature type="coiled-coil region" evidence="10">
    <location>
        <begin position="129"/>
        <end position="301"/>
    </location>
</feature>
<organism evidence="12 13">
    <name type="scientific">Ceratopteris richardii</name>
    <name type="common">Triangle waterfern</name>
    <dbReference type="NCBI Taxonomy" id="49495"/>
    <lineage>
        <taxon>Eukaryota</taxon>
        <taxon>Viridiplantae</taxon>
        <taxon>Streptophyta</taxon>
        <taxon>Embryophyta</taxon>
        <taxon>Tracheophyta</taxon>
        <taxon>Polypodiopsida</taxon>
        <taxon>Polypodiidae</taxon>
        <taxon>Polypodiales</taxon>
        <taxon>Pteridineae</taxon>
        <taxon>Pteridaceae</taxon>
        <taxon>Parkerioideae</taxon>
        <taxon>Ceratopteris</taxon>
    </lineage>
</organism>
<dbReference type="PROSITE" id="PS50096">
    <property type="entry name" value="IQ"/>
    <property type="match status" value="1"/>
</dbReference>
<dbReference type="Proteomes" id="UP000825935">
    <property type="component" value="Chromosome 20"/>
</dbReference>
<evidence type="ECO:0000256" key="3">
    <source>
        <dbReference type="ARBA" id="ARBA00009071"/>
    </source>
</evidence>
<comment type="subcellular location">
    <subcellularLocation>
        <location evidence="2">Cytoplasm</location>
        <location evidence="2">Cytoskeleton</location>
        <location evidence="2">Flagellum axoneme</location>
    </subcellularLocation>
</comment>
<dbReference type="PANTHER" id="PTHR31598">
    <property type="entry name" value="IQ DOMAIN-CONTAINING PROTEIN D"/>
    <property type="match status" value="1"/>
</dbReference>
<protein>
    <recommendedName>
        <fullName evidence="4">Dynein regulatory complex protein 10</fullName>
    </recommendedName>
</protein>
<keyword evidence="10" id="KW-0175">Coiled coil</keyword>
<comment type="function">
    <text evidence="1">Component of the nexin-dynein regulatory complex (N-DRC), a key regulator of ciliary/flagellar motility which maintains the alignment and integrity of the distal axoneme and regulates microtubule sliding in motile axonemes.</text>
</comment>
<accession>A0A8T2SFE6</accession>
<evidence type="ECO:0000256" key="5">
    <source>
        <dbReference type="ARBA" id="ARBA00022490"/>
    </source>
</evidence>
<evidence type="ECO:0000313" key="13">
    <source>
        <dbReference type="Proteomes" id="UP000825935"/>
    </source>
</evidence>
<name>A0A8T2SFE6_CERRI</name>
<evidence type="ECO:0000256" key="7">
    <source>
        <dbReference type="ARBA" id="ARBA00023069"/>
    </source>
</evidence>
<evidence type="ECO:0000256" key="6">
    <source>
        <dbReference type="ARBA" id="ARBA00022846"/>
    </source>
</evidence>
<evidence type="ECO:0000313" key="12">
    <source>
        <dbReference type="EMBL" id="KAH7331232.1"/>
    </source>
</evidence>
<dbReference type="PANTHER" id="PTHR31598:SF1">
    <property type="entry name" value="DYNEIN REGULATORY COMPLEX PROTEIN 10"/>
    <property type="match status" value="1"/>
</dbReference>
<evidence type="ECO:0000256" key="11">
    <source>
        <dbReference type="SAM" id="MobiDB-lite"/>
    </source>
</evidence>
<keyword evidence="6" id="KW-0282">Flagellum</keyword>
<dbReference type="OrthoDB" id="1952948at2759"/>
<proteinExistence type="inferred from homology"/>
<sequence>MLHMHPVVSSRDGQCLDGQMDETSRISSVEPEKTDIMLALSSISSYNLSDQKVTLPGTKATPPTWNMFDFFAKAFLQFVMTLETDQSSEFVRFHQYFSKFRDIAFTRFCTSSEEKGTIDSYHSKIFQREEKAIKDIAALEQQLAFEREEQAKAFSRYQVAEDHLQQEEQHVKDEALEAEQNLQAEFNAIEEQEQKAFETEESNLNAKCLELKTILNQLQVENRDNELTLRGKKEQSAEEVRSLLDEYNQDIQSRIEELQRLHEDHERTQSKLSVYQTYFRNKELEEARRQEQERLKIEAIQAKLKRKIDAVIFIQYIWRRHLRRIRAKEALENKDKGKKEEKGKKKSEGAKSSKKSSKGPKVKKTVKKKK</sequence>
<evidence type="ECO:0000256" key="1">
    <source>
        <dbReference type="ARBA" id="ARBA00003029"/>
    </source>
</evidence>
<keyword evidence="5" id="KW-0963">Cytoplasm</keyword>
<dbReference type="AlphaFoldDB" id="A0A8T2SFE6"/>
<dbReference type="EMBL" id="CM035425">
    <property type="protein sequence ID" value="KAH7331232.1"/>
    <property type="molecule type" value="Genomic_DNA"/>
</dbReference>
<evidence type="ECO:0000256" key="9">
    <source>
        <dbReference type="ARBA" id="ARBA00023273"/>
    </source>
</evidence>